<dbReference type="Proteomes" id="UP000183868">
    <property type="component" value="Chromosome"/>
</dbReference>
<protein>
    <submittedName>
        <fullName evidence="1">Uncharacterized protein</fullName>
    </submittedName>
</protein>
<accession>A0A1J1CBA8</accession>
<dbReference type="AlphaFoldDB" id="A0A1J1CBA8"/>
<reference evidence="1 2" key="1">
    <citation type="submission" date="2016-11" db="EMBL/GenBank/DDBJ databases">
        <title>Genomic analysis of Caldithrix abyssi and proposal of a novel bacterial phylum Caldithrichaeota.</title>
        <authorList>
            <person name="Kublanov I."/>
            <person name="Sigalova O."/>
            <person name="Gavrilov S."/>
            <person name="Lebedinsky A."/>
            <person name="Ivanova N."/>
            <person name="Daum C."/>
            <person name="Reddy T."/>
            <person name="Klenk H.P."/>
            <person name="Goker M."/>
            <person name="Reva O."/>
            <person name="Miroshnichenko M."/>
            <person name="Kyprides N."/>
            <person name="Woyke T."/>
            <person name="Gelfand M."/>
        </authorList>
    </citation>
    <scope>NUCLEOTIDE SEQUENCE [LARGE SCALE GENOMIC DNA]</scope>
    <source>
        <strain evidence="1 2">LF13</strain>
    </source>
</reference>
<dbReference type="EMBL" id="CP018099">
    <property type="protein sequence ID" value="APF19973.1"/>
    <property type="molecule type" value="Genomic_DNA"/>
</dbReference>
<evidence type="ECO:0000313" key="1">
    <source>
        <dbReference type="EMBL" id="APF19973.1"/>
    </source>
</evidence>
<sequence>MQHRRTINHSTIQLINHSTIQLISHPGGAKIFASALARMIF</sequence>
<dbReference type="KEGG" id="caby:Cabys_3225"/>
<evidence type="ECO:0000313" key="2">
    <source>
        <dbReference type="Proteomes" id="UP000183868"/>
    </source>
</evidence>
<organism evidence="1 2">
    <name type="scientific">Caldithrix abyssi DSM 13497</name>
    <dbReference type="NCBI Taxonomy" id="880073"/>
    <lineage>
        <taxon>Bacteria</taxon>
        <taxon>Pseudomonadati</taxon>
        <taxon>Calditrichota</taxon>
        <taxon>Calditrichia</taxon>
        <taxon>Calditrichales</taxon>
        <taxon>Calditrichaceae</taxon>
        <taxon>Caldithrix</taxon>
    </lineage>
</organism>
<proteinExistence type="predicted"/>
<name>A0A1J1CBA8_CALAY</name>
<gene>
    <name evidence="1" type="ORF">Cabys_3225</name>
</gene>